<evidence type="ECO:0000256" key="2">
    <source>
        <dbReference type="ARBA" id="ARBA00022617"/>
    </source>
</evidence>
<dbReference type="InterPro" id="IPR011041">
    <property type="entry name" value="Quinoprot_gluc/sorb_DH_b-prop"/>
</dbReference>
<evidence type="ECO:0000256" key="3">
    <source>
        <dbReference type="ARBA" id="ARBA00022723"/>
    </source>
</evidence>
<accession>A0ABP7QCK4</accession>
<dbReference type="Gene3D" id="2.120.10.30">
    <property type="entry name" value="TolB, C-terminal domain"/>
    <property type="match status" value="1"/>
</dbReference>
<keyword evidence="1" id="KW-0813">Transport</keyword>
<sequence>MIYTIKQMINKGALFIALTAAALSANPQNTYAQAESPKEDDFFKIMKIPAPEGTILEVGGLCTLPNGTLAVTTRRGDIFMVENPSAQHPFFRKFASGLHEVLGAAYKDGSLYVVQRGELTKLTDTNMDGKADVFETIYAWPLSGNYHEYSFGPKIAPDGSFFVTLNLGFPPDWWHPKSFVPYRGWTLNIKEDGTVTPWAAGMRSPCGISMIDGELWYSDNQGDWVGSGSIMQVKKGAFMGHPSSLVWTNLPNSPLKLTSEQFFAKNNPRIEFDKDGQPFKPQDIVNEKFKTEFEAKKEIPELTLPVVWLPHGILGISNSEIVKIPQDAFGPFGGQLLVCDQGQSMLDRIFLEKVNGEYQGAAWAFRSGFQSGVIRLAWLPDGSLAAGETNRGWGSAGDATMGLQRLVWNNKVPFEMCAIRAMPDGFEIEFTKPVDKKVAEDIASYSIESYIYKYQAVYGSPPVNTEKCPIAGVKVSEDGLRARLIVNNLRRYYIHTITLDGVRDKENYFNLVHPTAYYTLNNIPEGQKLSMSEVSTLNSAKTKAAVASVAKKGALAKGVTAKAVAATNAVPTFDEVKPLLVKNTCLSCHNANKRQVGPAYIDVAKRKYSVNELVQLIHSPKPEHWPDYSTPMPPMPQVPKEEARKIALWIKSLAK</sequence>
<dbReference type="InterPro" id="IPR036909">
    <property type="entry name" value="Cyt_c-like_dom_sf"/>
</dbReference>
<feature type="signal peptide" evidence="7">
    <location>
        <begin position="1"/>
        <end position="32"/>
    </location>
</feature>
<dbReference type="Pfam" id="PF00034">
    <property type="entry name" value="Cytochrom_C"/>
    <property type="match status" value="1"/>
</dbReference>
<dbReference type="SUPFAM" id="SSF46626">
    <property type="entry name" value="Cytochrome c"/>
    <property type="match status" value="1"/>
</dbReference>
<keyword evidence="3 6" id="KW-0479">Metal-binding</keyword>
<keyword evidence="4" id="KW-0249">Electron transport</keyword>
<evidence type="ECO:0000256" key="4">
    <source>
        <dbReference type="ARBA" id="ARBA00022982"/>
    </source>
</evidence>
<dbReference type="InterPro" id="IPR002324">
    <property type="entry name" value="Cyt_c_ID"/>
</dbReference>
<dbReference type="RefSeq" id="WP_259088322.1">
    <property type="nucleotide sequence ID" value="NZ_BAAAZC010000025.1"/>
</dbReference>
<keyword evidence="5 6" id="KW-0408">Iron</keyword>
<protein>
    <recommendedName>
        <fullName evidence="8">Cytochrome c domain-containing protein</fullName>
    </recommendedName>
</protein>
<organism evidence="9 10">
    <name type="scientific">Mucilaginibacter dorajii</name>
    <dbReference type="NCBI Taxonomy" id="692994"/>
    <lineage>
        <taxon>Bacteria</taxon>
        <taxon>Pseudomonadati</taxon>
        <taxon>Bacteroidota</taxon>
        <taxon>Sphingobacteriia</taxon>
        <taxon>Sphingobacteriales</taxon>
        <taxon>Sphingobacteriaceae</taxon>
        <taxon>Mucilaginibacter</taxon>
    </lineage>
</organism>
<keyword evidence="7" id="KW-0732">Signal</keyword>
<gene>
    <name evidence="9" type="ORF">GCM10022210_34480</name>
</gene>
<comment type="caution">
    <text evidence="9">The sequence shown here is derived from an EMBL/GenBank/DDBJ whole genome shotgun (WGS) entry which is preliminary data.</text>
</comment>
<keyword evidence="2 6" id="KW-0349">Heme</keyword>
<keyword evidence="10" id="KW-1185">Reference proteome</keyword>
<evidence type="ECO:0000313" key="10">
    <source>
        <dbReference type="Proteomes" id="UP001500742"/>
    </source>
</evidence>
<dbReference type="SUPFAM" id="SSF50952">
    <property type="entry name" value="Soluble quinoprotein glucose dehydrogenase"/>
    <property type="match status" value="1"/>
</dbReference>
<evidence type="ECO:0000256" key="5">
    <source>
        <dbReference type="ARBA" id="ARBA00023004"/>
    </source>
</evidence>
<dbReference type="Proteomes" id="UP001500742">
    <property type="component" value="Unassembled WGS sequence"/>
</dbReference>
<name>A0ABP7QCK4_9SPHI</name>
<dbReference type="InterPro" id="IPR009056">
    <property type="entry name" value="Cyt_c-like_dom"/>
</dbReference>
<dbReference type="PANTHER" id="PTHR33546:SF1">
    <property type="entry name" value="LARGE, MULTIFUNCTIONAL SECRETED PROTEIN"/>
    <property type="match status" value="1"/>
</dbReference>
<proteinExistence type="predicted"/>
<dbReference type="PANTHER" id="PTHR33546">
    <property type="entry name" value="LARGE, MULTIFUNCTIONAL SECRETED PROTEIN-RELATED"/>
    <property type="match status" value="1"/>
</dbReference>
<evidence type="ECO:0000259" key="8">
    <source>
        <dbReference type="PROSITE" id="PS51007"/>
    </source>
</evidence>
<dbReference type="EMBL" id="BAAAZC010000025">
    <property type="protein sequence ID" value="GAA3980334.1"/>
    <property type="molecule type" value="Genomic_DNA"/>
</dbReference>
<evidence type="ECO:0000256" key="7">
    <source>
        <dbReference type="SAM" id="SignalP"/>
    </source>
</evidence>
<evidence type="ECO:0000256" key="1">
    <source>
        <dbReference type="ARBA" id="ARBA00022448"/>
    </source>
</evidence>
<dbReference type="InterPro" id="IPR011042">
    <property type="entry name" value="6-blade_b-propeller_TolB-like"/>
</dbReference>
<dbReference type="PRINTS" id="PR00606">
    <property type="entry name" value="CYTCHROMECID"/>
</dbReference>
<evidence type="ECO:0000256" key="6">
    <source>
        <dbReference type="PROSITE-ProRule" id="PRU00433"/>
    </source>
</evidence>
<dbReference type="PROSITE" id="PS51007">
    <property type="entry name" value="CYTC"/>
    <property type="match status" value="1"/>
</dbReference>
<dbReference type="Gene3D" id="1.10.760.10">
    <property type="entry name" value="Cytochrome c-like domain"/>
    <property type="match status" value="1"/>
</dbReference>
<feature type="chain" id="PRO_5045398906" description="Cytochrome c domain-containing protein" evidence="7">
    <location>
        <begin position="33"/>
        <end position="655"/>
    </location>
</feature>
<evidence type="ECO:0000313" key="9">
    <source>
        <dbReference type="EMBL" id="GAA3980334.1"/>
    </source>
</evidence>
<reference evidence="10" key="1">
    <citation type="journal article" date="2019" name="Int. J. Syst. Evol. Microbiol.">
        <title>The Global Catalogue of Microorganisms (GCM) 10K type strain sequencing project: providing services to taxonomists for standard genome sequencing and annotation.</title>
        <authorList>
            <consortium name="The Broad Institute Genomics Platform"/>
            <consortium name="The Broad Institute Genome Sequencing Center for Infectious Disease"/>
            <person name="Wu L."/>
            <person name="Ma J."/>
        </authorList>
    </citation>
    <scope>NUCLEOTIDE SEQUENCE [LARGE SCALE GENOMIC DNA]</scope>
    <source>
        <strain evidence="10">JCM 16601</strain>
    </source>
</reference>
<feature type="domain" description="Cytochrome c" evidence="8">
    <location>
        <begin position="564"/>
        <end position="654"/>
    </location>
</feature>